<feature type="region of interest" description="Disordered" evidence="5">
    <location>
        <begin position="433"/>
        <end position="554"/>
    </location>
</feature>
<feature type="coiled-coil region" evidence="4">
    <location>
        <begin position="80"/>
        <end position="107"/>
    </location>
</feature>
<dbReference type="InterPro" id="IPR036873">
    <property type="entry name" value="Rhodanese-like_dom_sf"/>
</dbReference>
<dbReference type="PROSITE" id="PS50206">
    <property type="entry name" value="RHODANESE_3"/>
    <property type="match status" value="1"/>
</dbReference>
<dbReference type="Gene3D" id="3.90.70.10">
    <property type="entry name" value="Cysteine proteinases"/>
    <property type="match status" value="1"/>
</dbReference>
<accession>A0ABD0JVZ5</accession>
<dbReference type="AlphaFoldDB" id="A0ABD0JVZ5"/>
<dbReference type="PROSITE" id="PS50020">
    <property type="entry name" value="WW_DOMAIN_2"/>
    <property type="match status" value="1"/>
</dbReference>
<dbReference type="InterPro" id="IPR036020">
    <property type="entry name" value="WW_dom_sf"/>
</dbReference>
<dbReference type="SMART" id="SM00456">
    <property type="entry name" value="WW"/>
    <property type="match status" value="1"/>
</dbReference>
<dbReference type="PROSITE" id="PS50235">
    <property type="entry name" value="USP_3"/>
    <property type="match status" value="1"/>
</dbReference>
<dbReference type="InterPro" id="IPR018200">
    <property type="entry name" value="USP_CS"/>
</dbReference>
<gene>
    <name evidence="9" type="ORF">BaRGS_00029621</name>
</gene>
<evidence type="ECO:0000313" key="9">
    <source>
        <dbReference type="EMBL" id="KAK7479103.1"/>
    </source>
</evidence>
<dbReference type="SUPFAM" id="SSF52821">
    <property type="entry name" value="Rhodanese/Cell cycle control phosphatase"/>
    <property type="match status" value="1"/>
</dbReference>
<protein>
    <recommendedName>
        <fullName evidence="3">ubiquitinyl hydrolase 1</fullName>
        <ecNumber evidence="3">3.4.19.12</ecNumber>
    </recommendedName>
</protein>
<dbReference type="PANTHER" id="PTHR21646">
    <property type="entry name" value="UBIQUITIN CARBOXYL-TERMINAL HYDROLASE"/>
    <property type="match status" value="1"/>
</dbReference>
<dbReference type="InterPro" id="IPR050185">
    <property type="entry name" value="Ub_carboxyl-term_hydrolase"/>
</dbReference>
<evidence type="ECO:0000256" key="5">
    <source>
        <dbReference type="SAM" id="MobiDB-lite"/>
    </source>
</evidence>
<evidence type="ECO:0000313" key="10">
    <source>
        <dbReference type="Proteomes" id="UP001519460"/>
    </source>
</evidence>
<dbReference type="Gene3D" id="2.20.70.10">
    <property type="match status" value="1"/>
</dbReference>
<feature type="region of interest" description="Disordered" evidence="5">
    <location>
        <begin position="115"/>
        <end position="142"/>
    </location>
</feature>
<comment type="catalytic activity">
    <reaction evidence="1">
        <text>Thiol-dependent hydrolysis of ester, thioester, amide, peptide and isopeptide bonds formed by the C-terminal Gly of ubiquitin (a 76-residue protein attached to proteins as an intracellular targeting signal).</text>
        <dbReference type="EC" id="3.4.19.12"/>
    </reaction>
</comment>
<sequence>MPSGEKKRQLYLAKNMAELQKMSEVKQLTTNARILVKSADKMFHEAEKCFKAEDEERAFVMYMKYFNVVKQQYYDNLIGQKNQVRAIENAEKLADSLKERYDFREAEAVAKKFASLDTPGTKSEKTDEPEADVKKDEKTDGKSLSPMALCELLRDSNAQVILMDTRPYSDFKESHISHSACISVPQEAVPPGTTVKHIESQLPEESHDLWKQRGNVDHIVLIDWSSRLESVTIGTTLCTLKDALFKYDATVIIKSEPLVLEGGYEQWLLFYPTMTTNALVAPRPSPASASTASSIASLDFDYPDFDEKPQTDVVKSEANGTTLADSLVEFVKGDAATATTPSGSMPRFDRSLKPKGSSGELSDALAKSGSLNNARNINLARDSRSGEGISMVSNALYPSISVSRRPEKNTNIFNDLQRPSSNSDTAVAKNDVTAEEGGNQFQRPSPVASTSREEDEAKSKVMELEEKRRKEEKALADLMRKKRHMEEEIKQSERRASEERELQDARDKEREKEETERQRRAEVERLRLERKKKELEEQAEKEKQNNLVQAEDERRLAAKRVEDEKRIAAEKERAAAAQQDSLRQAQEPKMVPAPSLPSGWEKRLDSSTNRYYYIDHNRSKTQWEPPQGTIRPSQAAGTYTTRLKEEPAVSSRGGLTRSHSSPDIMKQLADEERAAAKPVYDRGAKPAARIPPADSTPTRQVVRRILRRDLNPVFGDVGPALTGLRNLGNTCYMNSTIQCLNNTTPLISYFLNDTYHEDINRNTVEGMNGEVVDDFAVVVKALWSGQYRCITPRDLKATVGKYNPMFAGYQQQDSQEFLTFLLDGLHEGLNEVKVRPQIPDQENDRLPDHEAAKIAWENHKRLHRSIIVELFQGQLKSTLMCRTCQKKSVTFQAFMYISLPIPASSRCSLRDCFRAFLQPEMMTGSCKWKCPQCRVERDAEKKIDIWKLPHILLIGLNRFVSDGMWMQKKTTYVDFPVNDLDLGEFMIGPRHRSRYNLYGVSNHYGTMEGGHYTAFCRNPCTTKWYKFDDHEVYEMSKSDVKTSAAFVLYYSSIELKAPQFKPHF</sequence>
<dbReference type="InterPro" id="IPR001202">
    <property type="entry name" value="WW_dom"/>
</dbReference>
<dbReference type="EMBL" id="JACVVK020000310">
    <property type="protein sequence ID" value="KAK7479103.1"/>
    <property type="molecule type" value="Genomic_DNA"/>
</dbReference>
<comment type="similarity">
    <text evidence="2">Belongs to the peptidase C19 family.</text>
</comment>
<feature type="domain" description="USP" evidence="8">
    <location>
        <begin position="722"/>
        <end position="1053"/>
    </location>
</feature>
<comment type="caution">
    <text evidence="9">The sequence shown here is derived from an EMBL/GenBank/DDBJ whole genome shotgun (WGS) entry which is preliminary data.</text>
</comment>
<reference evidence="9 10" key="1">
    <citation type="journal article" date="2023" name="Sci. Data">
        <title>Genome assembly of the Korean intertidal mud-creeper Batillaria attramentaria.</title>
        <authorList>
            <person name="Patra A.K."/>
            <person name="Ho P.T."/>
            <person name="Jun S."/>
            <person name="Lee S.J."/>
            <person name="Kim Y."/>
            <person name="Won Y.J."/>
        </authorList>
    </citation>
    <scope>NUCLEOTIDE SEQUENCE [LARGE SCALE GENOMIC DNA]</scope>
    <source>
        <strain evidence="9">Wonlab-2016</strain>
    </source>
</reference>
<dbReference type="PANTHER" id="PTHR21646:SF46">
    <property type="entry name" value="UBIQUITIN CARBOXYL-TERMINAL HYDROLASE"/>
    <property type="match status" value="1"/>
</dbReference>
<organism evidence="9 10">
    <name type="scientific">Batillaria attramentaria</name>
    <dbReference type="NCBI Taxonomy" id="370345"/>
    <lineage>
        <taxon>Eukaryota</taxon>
        <taxon>Metazoa</taxon>
        <taxon>Spiralia</taxon>
        <taxon>Lophotrochozoa</taxon>
        <taxon>Mollusca</taxon>
        <taxon>Gastropoda</taxon>
        <taxon>Caenogastropoda</taxon>
        <taxon>Sorbeoconcha</taxon>
        <taxon>Cerithioidea</taxon>
        <taxon>Batillariidae</taxon>
        <taxon>Batillaria</taxon>
    </lineage>
</organism>
<dbReference type="GO" id="GO:0016579">
    <property type="term" value="P:protein deubiquitination"/>
    <property type="evidence" value="ECO:0007669"/>
    <property type="project" value="UniProtKB-ARBA"/>
</dbReference>
<name>A0ABD0JVZ5_9CAEN</name>
<evidence type="ECO:0000259" key="7">
    <source>
        <dbReference type="PROSITE" id="PS50206"/>
    </source>
</evidence>
<evidence type="ECO:0000259" key="8">
    <source>
        <dbReference type="PROSITE" id="PS50235"/>
    </source>
</evidence>
<dbReference type="SUPFAM" id="SSF54001">
    <property type="entry name" value="Cysteine proteinases"/>
    <property type="match status" value="1"/>
</dbReference>
<feature type="compositionally biased region" description="Basic and acidic residues" evidence="5">
    <location>
        <begin position="122"/>
        <end position="141"/>
    </location>
</feature>
<dbReference type="GO" id="GO:0004843">
    <property type="term" value="F:cysteine-type deubiquitinase activity"/>
    <property type="evidence" value="ECO:0007669"/>
    <property type="project" value="UniProtKB-EC"/>
</dbReference>
<dbReference type="InterPro" id="IPR038765">
    <property type="entry name" value="Papain-like_cys_pep_sf"/>
</dbReference>
<evidence type="ECO:0000256" key="3">
    <source>
        <dbReference type="ARBA" id="ARBA00012759"/>
    </source>
</evidence>
<keyword evidence="4" id="KW-0175">Coiled coil</keyword>
<evidence type="ECO:0000259" key="6">
    <source>
        <dbReference type="PROSITE" id="PS50020"/>
    </source>
</evidence>
<feature type="compositionally biased region" description="Basic and acidic residues" evidence="5">
    <location>
        <begin position="451"/>
        <end position="544"/>
    </location>
</feature>
<proteinExistence type="inferred from homology"/>
<feature type="compositionally biased region" description="Polar residues" evidence="5">
    <location>
        <begin position="439"/>
        <end position="450"/>
    </location>
</feature>
<feature type="domain" description="Rhodanese" evidence="7">
    <location>
        <begin position="156"/>
        <end position="276"/>
    </location>
</feature>
<dbReference type="CDD" id="cd00201">
    <property type="entry name" value="WW"/>
    <property type="match status" value="1"/>
</dbReference>
<dbReference type="FunFam" id="3.40.250.10:FF:000017">
    <property type="entry name" value="ubiquitin carboxyl-terminal hydrolase 8"/>
    <property type="match status" value="1"/>
</dbReference>
<dbReference type="PROSITE" id="PS00972">
    <property type="entry name" value="USP_1"/>
    <property type="match status" value="1"/>
</dbReference>
<dbReference type="Gene3D" id="1.20.58.80">
    <property type="entry name" value="Phosphotransferase system, lactose/cellobiose-type IIA subunit"/>
    <property type="match status" value="1"/>
</dbReference>
<dbReference type="SUPFAM" id="SSF51045">
    <property type="entry name" value="WW domain"/>
    <property type="match status" value="1"/>
</dbReference>
<dbReference type="Pfam" id="PF08969">
    <property type="entry name" value="USP8_dimer"/>
    <property type="match status" value="1"/>
</dbReference>
<evidence type="ECO:0000256" key="2">
    <source>
        <dbReference type="ARBA" id="ARBA00009085"/>
    </source>
</evidence>
<dbReference type="CDD" id="cd22249">
    <property type="entry name" value="UDM1_RNF168_RNF169-like"/>
    <property type="match status" value="1"/>
</dbReference>
<keyword evidence="10" id="KW-1185">Reference proteome</keyword>
<evidence type="ECO:0000256" key="4">
    <source>
        <dbReference type="SAM" id="Coils"/>
    </source>
</evidence>
<dbReference type="CDD" id="cd02674">
    <property type="entry name" value="Peptidase_C19R"/>
    <property type="match status" value="1"/>
</dbReference>
<feature type="domain" description="WW" evidence="6">
    <location>
        <begin position="594"/>
        <end position="628"/>
    </location>
</feature>
<dbReference type="Pfam" id="PF00443">
    <property type="entry name" value="UCH"/>
    <property type="match status" value="1"/>
</dbReference>
<dbReference type="PROSITE" id="PS00973">
    <property type="entry name" value="USP_2"/>
    <property type="match status" value="1"/>
</dbReference>
<dbReference type="InterPro" id="IPR001763">
    <property type="entry name" value="Rhodanese-like_dom"/>
</dbReference>
<dbReference type="InterPro" id="IPR015063">
    <property type="entry name" value="USP8_dimer"/>
</dbReference>
<dbReference type="Pfam" id="PF00581">
    <property type="entry name" value="Rhodanese"/>
    <property type="match status" value="1"/>
</dbReference>
<dbReference type="InterPro" id="IPR001394">
    <property type="entry name" value="Peptidase_C19_UCH"/>
</dbReference>
<dbReference type="Pfam" id="PF00397">
    <property type="entry name" value="WW"/>
    <property type="match status" value="1"/>
</dbReference>
<feature type="region of interest" description="Disordered" evidence="5">
    <location>
        <begin position="338"/>
        <end position="367"/>
    </location>
</feature>
<evidence type="ECO:0000256" key="1">
    <source>
        <dbReference type="ARBA" id="ARBA00000707"/>
    </source>
</evidence>
<dbReference type="Gene3D" id="3.40.250.10">
    <property type="entry name" value="Rhodanese-like domain"/>
    <property type="match status" value="1"/>
</dbReference>
<dbReference type="SUPFAM" id="SSF140856">
    <property type="entry name" value="USP8 N-terminal domain-like"/>
    <property type="match status" value="1"/>
</dbReference>
<dbReference type="InterPro" id="IPR028889">
    <property type="entry name" value="USP"/>
</dbReference>
<feature type="region of interest" description="Disordered" evidence="5">
    <location>
        <begin position="568"/>
        <end position="602"/>
    </location>
</feature>
<dbReference type="PROSITE" id="PS01159">
    <property type="entry name" value="WW_DOMAIN_1"/>
    <property type="match status" value="1"/>
</dbReference>
<dbReference type="Proteomes" id="UP001519460">
    <property type="component" value="Unassembled WGS sequence"/>
</dbReference>
<dbReference type="EC" id="3.4.19.12" evidence="3"/>